<evidence type="ECO:0000313" key="2">
    <source>
        <dbReference type="EMBL" id="MEC5423394.1"/>
    </source>
</evidence>
<dbReference type="InterPro" id="IPR025496">
    <property type="entry name" value="DUF4387"/>
</dbReference>
<dbReference type="Pfam" id="PF14330">
    <property type="entry name" value="DUF4387"/>
    <property type="match status" value="1"/>
</dbReference>
<comment type="caution">
    <text evidence="2">The sequence shown here is derived from an EMBL/GenBank/DDBJ whole genome shotgun (WGS) entry which is preliminary data.</text>
</comment>
<reference evidence="2 3" key="1">
    <citation type="journal article" date="2024" name="Int. J. Syst. Evol. Microbiol.">
        <title>Virgibacillus tibetensis sp. nov., isolated from salt lake on the Tibetan Plateau of China.</title>
        <authorList>
            <person name="Phurbu D."/>
            <person name="Liu Z.-X."/>
            <person name="Wang R."/>
            <person name="Zheng Y.-Y."/>
            <person name="Liu H.-C."/>
            <person name="Zhou Y.-G."/>
            <person name="Yu Y.-J."/>
            <person name="Li A.-H."/>
        </authorList>
    </citation>
    <scope>NUCLEOTIDE SEQUENCE [LARGE SCALE GENOMIC DNA]</scope>
    <source>
        <strain evidence="2 3">C22-A2</strain>
    </source>
</reference>
<keyword evidence="3" id="KW-1185">Reference proteome</keyword>
<organism evidence="2 3">
    <name type="scientific">Virgibacillus tibetensis</name>
    <dbReference type="NCBI Taxonomy" id="3042313"/>
    <lineage>
        <taxon>Bacteria</taxon>
        <taxon>Bacillati</taxon>
        <taxon>Bacillota</taxon>
        <taxon>Bacilli</taxon>
        <taxon>Bacillales</taxon>
        <taxon>Bacillaceae</taxon>
        <taxon>Virgibacillus</taxon>
    </lineage>
</organism>
<dbReference type="EMBL" id="JARZFX010000002">
    <property type="protein sequence ID" value="MEC5423394.1"/>
    <property type="molecule type" value="Genomic_DNA"/>
</dbReference>
<sequence length="110" mass="12700">MKVEIKKRVNDVAKIVRSKNAGPFLITLDIIFSKQEDYDKFKNGNYVSKRKIAELYQIELEKVIECLFYDNARAFKTTIKRGIPSGSVGDTDIYGVQQHVPLLHLELPNW</sequence>
<dbReference type="Proteomes" id="UP001335737">
    <property type="component" value="Unassembled WGS sequence"/>
</dbReference>
<evidence type="ECO:0000313" key="3">
    <source>
        <dbReference type="Proteomes" id="UP001335737"/>
    </source>
</evidence>
<feature type="domain" description="DUF4387" evidence="1">
    <location>
        <begin position="10"/>
        <end position="105"/>
    </location>
</feature>
<proteinExistence type="predicted"/>
<gene>
    <name evidence="2" type="ORF">QGM71_07775</name>
</gene>
<accession>A0ABU6KG38</accession>
<evidence type="ECO:0000259" key="1">
    <source>
        <dbReference type="Pfam" id="PF14330"/>
    </source>
</evidence>
<name>A0ABU6KG38_9BACI</name>
<protein>
    <submittedName>
        <fullName evidence="2">DUF4387 domain-containing protein</fullName>
    </submittedName>
</protein>